<accession>A0A1E1LTP5</accession>
<evidence type="ECO:0000313" key="4">
    <source>
        <dbReference type="Proteomes" id="UP000178912"/>
    </source>
</evidence>
<keyword evidence="1" id="KW-0175">Coiled coil</keyword>
<evidence type="ECO:0000256" key="1">
    <source>
        <dbReference type="SAM" id="Coils"/>
    </source>
</evidence>
<protein>
    <submittedName>
        <fullName evidence="3">Uncharacterized protein</fullName>
    </submittedName>
</protein>
<organism evidence="3 4">
    <name type="scientific">Rhynchosporium agropyri</name>
    <dbReference type="NCBI Taxonomy" id="914238"/>
    <lineage>
        <taxon>Eukaryota</taxon>
        <taxon>Fungi</taxon>
        <taxon>Dikarya</taxon>
        <taxon>Ascomycota</taxon>
        <taxon>Pezizomycotina</taxon>
        <taxon>Leotiomycetes</taxon>
        <taxon>Helotiales</taxon>
        <taxon>Ploettnerulaceae</taxon>
        <taxon>Rhynchosporium</taxon>
    </lineage>
</organism>
<reference evidence="4" key="1">
    <citation type="submission" date="2016-03" db="EMBL/GenBank/DDBJ databases">
        <authorList>
            <person name="Guldener U."/>
        </authorList>
    </citation>
    <scope>NUCLEOTIDE SEQUENCE [LARGE SCALE GENOMIC DNA]</scope>
    <source>
        <strain evidence="4">04CH-RAC-A.6.1</strain>
    </source>
</reference>
<dbReference type="EMBL" id="FJUX01000221">
    <property type="protein sequence ID" value="CZT13868.1"/>
    <property type="molecule type" value="Genomic_DNA"/>
</dbReference>
<feature type="region of interest" description="Disordered" evidence="2">
    <location>
        <begin position="1"/>
        <end position="90"/>
    </location>
</feature>
<gene>
    <name evidence="3" type="ORF">RAG0_17368</name>
</gene>
<keyword evidence="4" id="KW-1185">Reference proteome</keyword>
<dbReference type="Proteomes" id="UP000178912">
    <property type="component" value="Unassembled WGS sequence"/>
</dbReference>
<evidence type="ECO:0000313" key="3">
    <source>
        <dbReference type="EMBL" id="CZT13868.1"/>
    </source>
</evidence>
<sequence length="975" mass="113181">MCPPRNPFVPEGRRQGEAGPSSGALITGKRRAETIYTPVRRGWQNTSRPDPPSSISRVLEVSNGQNNSLPEQEEQPDFSAFGFPSSQSRSPRVHSMVSEISPFQSVANLSLKSFDYDWSSSVTSSDVGIEERHDDHSSQEIDMSSTYEYITIALEASHSEIQHRLESVPMSSATETIHQHLELATPPNSPSLALQSPRSPDTQVFLRNLQHQTLQDLIQSDKQLHEHVKEITSIREWWTANKIMWRQQKAKLDDIQSSIDVLEDRQFKLTLFQSTRNDIASNDNTFAYLPQIEEQIKAKNPLLAWFRTNDLQMKQVYAQYKALTTQINNLSPASKSPKELPIYTVQSRPDRRLSFVYSDRTQKVESLPWYQARRLINWAVPAKRDNAVHLQKMVVFADEVRAEMNRLVKRIEKLELKMRQQDRENNKRDKQAEERVYNLDILIDSGSRDISSTDRDAVLNKRQNELLREMAELQDNRAKGKILLKRKDTVAFMKDLMEIEAERASTVGHILSYIIRRETETQGKGASELDNMNLVNDMYAICWLHSQRRIPRHELLSYLQDDTRFLGENRVEILNIAKTLYTKHGSARRQLDRITDAGGLGPDSIRNIRRIYEDENIDYNNMMEDIQSVHQKRDFVKAPQTRNAPILPNADYLIRPKLSLLGTGLSTSAATAILAEEYLFERQPQKQDKSSRWDGIVCNHDVLTRFFTSPDIFPIFRNENSSWTFEGFVAVVNSLVATPQLFRITYLTNRIKISQSRVTGWEICEELPVDGPIRTVCAAESLKKPTGLENIEALLLENIEEFRREPREEIPGNLFDRIKRWPPKRKLKFFRADKTIKDEKFRRYLMYWSITGTYFVYENPFQVNDQNYLEQRIIRVDNGSWDTEYEIPSPLPILSIMTSQFKDIEKNIYDAYSTNVETYNMIQAMQTDIGAEFQWVLYNQIFNQGAPTAFLSQRVSRQTFHLFLRNCREKNMMFT</sequence>
<feature type="compositionally biased region" description="Polar residues" evidence="2">
    <location>
        <begin position="43"/>
        <end position="70"/>
    </location>
</feature>
<evidence type="ECO:0000256" key="2">
    <source>
        <dbReference type="SAM" id="MobiDB-lite"/>
    </source>
</evidence>
<dbReference type="OrthoDB" id="3532183at2759"/>
<dbReference type="AlphaFoldDB" id="A0A1E1LTP5"/>
<proteinExistence type="predicted"/>
<name>A0A1E1LTP5_9HELO</name>
<feature type="coiled-coil region" evidence="1">
    <location>
        <begin position="397"/>
        <end position="431"/>
    </location>
</feature>